<dbReference type="CDD" id="cd23081">
    <property type="entry name" value="cpPDZ_EcRseP-like"/>
    <property type="match status" value="1"/>
</dbReference>
<keyword evidence="4" id="KW-0645">Protease</keyword>
<comment type="similarity">
    <text evidence="3 11">Belongs to the peptidase M50B family.</text>
</comment>
<evidence type="ECO:0000256" key="7">
    <source>
        <dbReference type="ARBA" id="ARBA00022833"/>
    </source>
</evidence>
<feature type="transmembrane region" description="Helical" evidence="11">
    <location>
        <begin position="422"/>
        <end position="440"/>
    </location>
</feature>
<evidence type="ECO:0000313" key="13">
    <source>
        <dbReference type="EMBL" id="OBW91573.1"/>
    </source>
</evidence>
<dbReference type="InterPro" id="IPR008915">
    <property type="entry name" value="Peptidase_M50"/>
</dbReference>
<dbReference type="Pfam" id="PF17820">
    <property type="entry name" value="PDZ_6"/>
    <property type="match status" value="1"/>
</dbReference>
<evidence type="ECO:0000256" key="5">
    <source>
        <dbReference type="ARBA" id="ARBA00022692"/>
    </source>
</evidence>
<keyword evidence="9 11" id="KW-0482">Metalloprotease</keyword>
<evidence type="ECO:0000256" key="4">
    <source>
        <dbReference type="ARBA" id="ARBA00022670"/>
    </source>
</evidence>
<dbReference type="PANTHER" id="PTHR42837:SF2">
    <property type="entry name" value="MEMBRANE METALLOPROTEASE ARASP2, CHLOROPLASTIC-RELATED"/>
    <property type="match status" value="1"/>
</dbReference>
<dbReference type="PANTHER" id="PTHR42837">
    <property type="entry name" value="REGULATOR OF SIGMA-E PROTEASE RSEP"/>
    <property type="match status" value="1"/>
</dbReference>
<dbReference type="InterPro" id="IPR041489">
    <property type="entry name" value="PDZ_6"/>
</dbReference>
<feature type="domain" description="PDZ" evidence="12">
    <location>
        <begin position="194"/>
        <end position="254"/>
    </location>
</feature>
<evidence type="ECO:0000313" key="14">
    <source>
        <dbReference type="Proteomes" id="UP000243558"/>
    </source>
</evidence>
<comment type="subcellular location">
    <subcellularLocation>
        <location evidence="2">Membrane</location>
        <topology evidence="2">Multi-pass membrane protein</topology>
    </subcellularLocation>
</comment>
<evidence type="ECO:0000256" key="9">
    <source>
        <dbReference type="ARBA" id="ARBA00023049"/>
    </source>
</evidence>
<keyword evidence="5 11" id="KW-0812">Transmembrane</keyword>
<keyword evidence="11" id="KW-0479">Metal-binding</keyword>
<dbReference type="PROSITE" id="PS50106">
    <property type="entry name" value="PDZ"/>
    <property type="match status" value="1"/>
</dbReference>
<dbReference type="Gene3D" id="2.30.42.10">
    <property type="match status" value="2"/>
</dbReference>
<dbReference type="OrthoDB" id="9782003at2"/>
<dbReference type="AlphaFoldDB" id="A0A1A7NPL8"/>
<dbReference type="GO" id="GO:0046872">
    <property type="term" value="F:metal ion binding"/>
    <property type="evidence" value="ECO:0007669"/>
    <property type="project" value="UniProtKB-KW"/>
</dbReference>
<dbReference type="SUPFAM" id="SSF50156">
    <property type="entry name" value="PDZ domain-like"/>
    <property type="match status" value="2"/>
</dbReference>
<evidence type="ECO:0000256" key="3">
    <source>
        <dbReference type="ARBA" id="ARBA00007931"/>
    </source>
</evidence>
<sequence length="446" mass="49599">MFSFLWTVASFIIVIAVLVFVHELGHFWVARRCGVVVQRFSIGFGKVLWRKVDKQGTEFVVSMIPLGGYVRMLDERNEDVPPELLAKAFNRQPVRSRIMIYAAGPLANFIFALLAFWVVYLLGIPTLKPIIADLRQNSLAAQAALPTNYQITAIDNEPIHNWEDVNLVLAAKMGEGEVAFRLQDTDSDKTIQRTIDLSNWKFDPSNETAFTSLGIEPKRAKVDNTIAKVSENSPAEKSGLMAGDKIVAVDGQKVDWQQFVTQIQQHPKQAMAITVERNGEQQIISLTPALNDKGKPYVGLVPVVHSLNPQDIEMQRYGLLSAFSHSWQMVGQLSWATIKIIGKLFTGEVSLNSLGGPISIAQGAGISSENGLTYFLRFMALISVNLGIMNLFPLPVLDGGQIVFLFIEGLTKKPVPEKIQNMAYRLGVALLLWLTVFVLFNDIMRL</sequence>
<comment type="caution">
    <text evidence="13">The sequence shown here is derived from an EMBL/GenBank/DDBJ whole genome shotgun (WGS) entry which is preliminary data.</text>
</comment>
<comment type="cofactor">
    <cofactor evidence="1 11">
        <name>Zn(2+)</name>
        <dbReference type="ChEBI" id="CHEBI:29105"/>
    </cofactor>
</comment>
<evidence type="ECO:0000256" key="1">
    <source>
        <dbReference type="ARBA" id="ARBA00001947"/>
    </source>
</evidence>
<dbReference type="Pfam" id="PF02163">
    <property type="entry name" value="Peptidase_M50"/>
    <property type="match status" value="1"/>
</dbReference>
<dbReference type="Proteomes" id="UP000243558">
    <property type="component" value="Unassembled WGS sequence"/>
</dbReference>
<keyword evidence="14" id="KW-1185">Reference proteome</keyword>
<proteinExistence type="inferred from homology"/>
<feature type="transmembrane region" description="Helical" evidence="11">
    <location>
        <begin position="98"/>
        <end position="122"/>
    </location>
</feature>
<dbReference type="GO" id="GO:0004222">
    <property type="term" value="F:metalloendopeptidase activity"/>
    <property type="evidence" value="ECO:0007669"/>
    <property type="project" value="InterPro"/>
</dbReference>
<dbReference type="InterPro" id="IPR036034">
    <property type="entry name" value="PDZ_sf"/>
</dbReference>
<evidence type="ECO:0000256" key="2">
    <source>
        <dbReference type="ARBA" id="ARBA00004141"/>
    </source>
</evidence>
<evidence type="ECO:0000256" key="8">
    <source>
        <dbReference type="ARBA" id="ARBA00022989"/>
    </source>
</evidence>
<keyword evidence="8 11" id="KW-1133">Transmembrane helix</keyword>
<dbReference type="RefSeq" id="WP_065239476.1">
    <property type="nucleotide sequence ID" value="NZ_JTJM01000032.1"/>
</dbReference>
<evidence type="ECO:0000256" key="10">
    <source>
        <dbReference type="ARBA" id="ARBA00023136"/>
    </source>
</evidence>
<dbReference type="NCBIfam" id="TIGR00054">
    <property type="entry name" value="RIP metalloprotease RseP"/>
    <property type="match status" value="1"/>
</dbReference>
<evidence type="ECO:0000256" key="6">
    <source>
        <dbReference type="ARBA" id="ARBA00022801"/>
    </source>
</evidence>
<organism evidence="13 14">
    <name type="scientific">Gallibacterium genomosp. 3</name>
    <dbReference type="NCBI Taxonomy" id="505345"/>
    <lineage>
        <taxon>Bacteria</taxon>
        <taxon>Pseudomonadati</taxon>
        <taxon>Pseudomonadota</taxon>
        <taxon>Gammaproteobacteria</taxon>
        <taxon>Pasteurellales</taxon>
        <taxon>Pasteurellaceae</taxon>
        <taxon>Gallibacterium</taxon>
    </lineage>
</organism>
<dbReference type="GO" id="GO:0016020">
    <property type="term" value="C:membrane"/>
    <property type="evidence" value="ECO:0007669"/>
    <property type="project" value="UniProtKB-SubCell"/>
</dbReference>
<dbReference type="EC" id="3.4.24.-" evidence="11"/>
<accession>A0A1A7NPL8</accession>
<reference evidence="13 14" key="1">
    <citation type="submission" date="2014-11" db="EMBL/GenBank/DDBJ databases">
        <title>Pan-genome of Gallibacterium spp.</title>
        <authorList>
            <person name="Kudirkiene E."/>
            <person name="Bojesen A.M."/>
        </authorList>
    </citation>
    <scope>NUCLEOTIDE SEQUENCE [LARGE SCALE GENOMIC DNA]</scope>
    <source>
        <strain evidence="13 14">F151</strain>
    </source>
</reference>
<name>A0A1A7NPL8_9PAST</name>
<protein>
    <recommendedName>
        <fullName evidence="11">Zinc metalloprotease</fullName>
        <ecNumber evidence="11">3.4.24.-</ecNumber>
    </recommendedName>
</protein>
<dbReference type="CDD" id="cd06163">
    <property type="entry name" value="S2P-M50_PDZ_RseP-like"/>
    <property type="match status" value="2"/>
</dbReference>
<keyword evidence="6 11" id="KW-0378">Hydrolase</keyword>
<dbReference type="InterPro" id="IPR001478">
    <property type="entry name" value="PDZ"/>
</dbReference>
<dbReference type="GO" id="GO:0006508">
    <property type="term" value="P:proteolysis"/>
    <property type="evidence" value="ECO:0007669"/>
    <property type="project" value="UniProtKB-KW"/>
</dbReference>
<feature type="transmembrane region" description="Helical" evidence="11">
    <location>
        <begin position="6"/>
        <end position="29"/>
    </location>
</feature>
<dbReference type="NCBIfam" id="NF008046">
    <property type="entry name" value="PRK10779.1"/>
    <property type="match status" value="1"/>
</dbReference>
<gene>
    <name evidence="13" type="ORF">QV01_07065</name>
</gene>
<evidence type="ECO:0000256" key="11">
    <source>
        <dbReference type="RuleBase" id="RU362031"/>
    </source>
</evidence>
<evidence type="ECO:0000259" key="12">
    <source>
        <dbReference type="PROSITE" id="PS50106"/>
    </source>
</evidence>
<keyword evidence="10 11" id="KW-0472">Membrane</keyword>
<dbReference type="SMART" id="SM00228">
    <property type="entry name" value="PDZ"/>
    <property type="match status" value="2"/>
</dbReference>
<dbReference type="EMBL" id="JTJM01000032">
    <property type="protein sequence ID" value="OBW91573.1"/>
    <property type="molecule type" value="Genomic_DNA"/>
</dbReference>
<keyword evidence="7 11" id="KW-0862">Zinc</keyword>
<dbReference type="CDD" id="cd23082">
    <property type="entry name" value="cpPDZ1_EcRseP-like"/>
    <property type="match status" value="1"/>
</dbReference>
<dbReference type="InterPro" id="IPR004387">
    <property type="entry name" value="Pept_M50_Zn"/>
</dbReference>
<dbReference type="PATRIC" id="fig|505345.7.peg.1393"/>